<comment type="similarity">
    <text evidence="3">Belongs to the polysaccharide lyase 8 family.</text>
</comment>
<dbReference type="EMBL" id="JACVDC010000002">
    <property type="protein sequence ID" value="MBC9794663.1"/>
    <property type="molecule type" value="Genomic_DNA"/>
</dbReference>
<proteinExistence type="inferred from homology"/>
<dbReference type="InterPro" id="IPR038970">
    <property type="entry name" value="Lyase_8"/>
</dbReference>
<dbReference type="SUPFAM" id="SSF49863">
    <property type="entry name" value="Hyaluronate lyase-like, C-terminal domain"/>
    <property type="match status" value="1"/>
</dbReference>
<dbReference type="InterPro" id="IPR004103">
    <property type="entry name" value="Lyase_8_C"/>
</dbReference>
<feature type="domain" description="Polysaccharide lyase family 8 C-terminal" evidence="12">
    <location>
        <begin position="602"/>
        <end position="669"/>
    </location>
</feature>
<evidence type="ECO:0000256" key="8">
    <source>
        <dbReference type="ARBA" id="ARBA00023239"/>
    </source>
</evidence>
<dbReference type="InterPro" id="IPR011013">
    <property type="entry name" value="Gal_mutarotase_sf_dom"/>
</dbReference>
<evidence type="ECO:0000313" key="16">
    <source>
        <dbReference type="EMBL" id="MBC9794663.1"/>
    </source>
</evidence>
<feature type="active site" evidence="9">
    <location>
        <position position="287"/>
    </location>
</feature>
<dbReference type="SUPFAM" id="SSF48230">
    <property type="entry name" value="Chondroitin AC/alginate lyase"/>
    <property type="match status" value="1"/>
</dbReference>
<evidence type="ECO:0000256" key="5">
    <source>
        <dbReference type="ARBA" id="ARBA00022525"/>
    </source>
</evidence>
<organism evidence="16 17">
    <name type="scientific">Sinomicrobium weinanense</name>
    <dbReference type="NCBI Taxonomy" id="2842200"/>
    <lineage>
        <taxon>Bacteria</taxon>
        <taxon>Pseudomonadati</taxon>
        <taxon>Bacteroidota</taxon>
        <taxon>Flavobacteriia</taxon>
        <taxon>Flavobacteriales</taxon>
        <taxon>Flavobacteriaceae</taxon>
        <taxon>Sinomicrobium</taxon>
    </lineage>
</organism>
<evidence type="ECO:0000259" key="13">
    <source>
        <dbReference type="Pfam" id="PF08124"/>
    </source>
</evidence>
<evidence type="ECO:0000256" key="6">
    <source>
        <dbReference type="ARBA" id="ARBA00022729"/>
    </source>
</evidence>
<dbReference type="Pfam" id="PF08124">
    <property type="entry name" value="Lyase_8_N"/>
    <property type="match status" value="1"/>
</dbReference>
<comment type="subcellular location">
    <subcellularLocation>
        <location evidence="2">Secreted</location>
    </subcellularLocation>
</comment>
<dbReference type="AlphaFoldDB" id="A0A926Q0B0"/>
<feature type="domain" description="Polysaccharide lyase family 8 central" evidence="11">
    <location>
        <begin position="341"/>
        <end position="585"/>
    </location>
</feature>
<dbReference type="Pfam" id="PF02278">
    <property type="entry name" value="Lyase_8"/>
    <property type="match status" value="1"/>
</dbReference>
<comment type="subunit">
    <text evidence="4">Monomer.</text>
</comment>
<dbReference type="InterPro" id="IPR011071">
    <property type="entry name" value="Lyase_8-like_C"/>
</dbReference>
<protein>
    <submittedName>
        <fullName evidence="16">DNRLRE domain-containing protein</fullName>
    </submittedName>
</protein>
<keyword evidence="6 10" id="KW-0732">Signal</keyword>
<evidence type="ECO:0000256" key="2">
    <source>
        <dbReference type="ARBA" id="ARBA00004613"/>
    </source>
</evidence>
<feature type="domain" description="Polysaccharide lyase 8 N-terminal alpha-helical" evidence="13">
    <location>
        <begin position="45"/>
        <end position="303"/>
    </location>
</feature>
<dbReference type="InterPro" id="IPR055372">
    <property type="entry name" value="CBM96"/>
</dbReference>
<dbReference type="RefSeq" id="WP_187963820.1">
    <property type="nucleotide sequence ID" value="NZ_JACVDC010000002.1"/>
</dbReference>
<keyword evidence="5" id="KW-0964">Secreted</keyword>
<dbReference type="InterPro" id="IPR026444">
    <property type="entry name" value="Secre_tail"/>
</dbReference>
<dbReference type="Gene3D" id="2.70.98.10">
    <property type="match status" value="1"/>
</dbReference>
<name>A0A926Q0B0_9FLAO</name>
<dbReference type="Pfam" id="PF02884">
    <property type="entry name" value="Lyase_8_C"/>
    <property type="match status" value="1"/>
</dbReference>
<dbReference type="GO" id="GO:0005576">
    <property type="term" value="C:extracellular region"/>
    <property type="evidence" value="ECO:0007669"/>
    <property type="project" value="UniProtKB-SubCell"/>
</dbReference>
<dbReference type="InterPro" id="IPR003159">
    <property type="entry name" value="Lyase_8_central_dom"/>
</dbReference>
<accession>A0A926Q0B0</accession>
<evidence type="ECO:0000259" key="15">
    <source>
        <dbReference type="Pfam" id="PF24517"/>
    </source>
</evidence>
<dbReference type="GO" id="GO:0005975">
    <property type="term" value="P:carbohydrate metabolic process"/>
    <property type="evidence" value="ECO:0007669"/>
    <property type="project" value="InterPro"/>
</dbReference>
<sequence>MKKNYTFIILILLSFSFIASAQTDFEQIMQQIRAENSKKITDIAALDNTVTGLLSDLNGDGSWPDIDYTSTSFTDWKPVIHLDRVIHMANAYTTSGSSYYQDANLHSSIQSALSFWDNSDPQSGNWWYNQIACPQRLGLMLIVLRSGAIPVDSTLENNLITQMNRGDPAKQAGANKLDIALHYIYRGCLSADSGVLQTGIDESFYPLSLTTAEGVQHDYSYQQHGPQLYIAGYGTVFVNTTVKVATYLAGTSYALSGSKLDILTNFIRNTYTQVIRGQYMDFSVNGRSIARKNNLLSSGFAGTLTKLKDIDPAHIAEYDDIIARLNGTQAAGYQVNELQTQYWRSDYALYNSPGYSFSVRTASARTSKTENGNGENLKGYFLSDGATNIRVDGDEYYNIFPVWEWNKIPGVTAPELASIPLRRQWQVPGTSGFTGGVSDSIHGIKVFALDEYGLQAKKGWFFFGEEVVCLGAGIHATAAEPILTTVNQALLDGNITIGQNGSATQPGPGTHTYDNTADWVLHDKVAYFFPEKGKLTVRNQTQTGSWGSISNSYTSDPVSEDVFTMWMDHGTQPSGASYAYIVVPDKETQAEVEAYDPSQINIIENNENIQAVRHETLGILQIAFYSAGTYERDSVKITVDKPCTLIVKDTESPEVTIHIADPGQRQSLINVYTDFPAIEKTRHLACEMPTGEYAGSGKAFTVNSETPVYVPKPGTEVGIAPTDDAYVRDGTYADVNYGTDNVLIVKNDGTSYARETFLKFDLGHIDGKIIDATLKLYISSANTNVTSTQWELKYVGDDTWNENSILWNNKPAASEVIASTPGQSWGTAEWNVSQKVIEEFEKDSILSLQVSSTVAGPTTDVVFYSKETSTPDVVPVLVLTVDNSTISNEMEPVDDTYVRGGTYSGENYGASTGLVVKNDSESYTRETYLKFDLSQIEGDIVDAQLSMSLIGANTDVNLTSWDVKAIGDDSWDESTLTWNGKPALGALLTSEQGISGGTMTWNVTQQTIQEHQDDKSLSLHLSSTYPGAKTDATFYSKEASDPGLRPKLTIRVDKCSVNPVTVTITGDNKVYTGYKDANCTTLSATASGGTENYTYLWNTGETSSNIQPCPDETTTYTVTVTDTSGCSATQNFTVYTENVAEESSEKGMDRIVICYKGQTIYVARNKADDMLRKGATLGKCDEEKTSNTEAVVSASASPNPTTGPVDIHIENENNDIETQILVFNSNGQCVLKKSTRLNKGFNDFSINLSHKRPGIYFIKIPGVYHENNALKVIKL</sequence>
<feature type="active site" evidence="9">
    <location>
        <position position="233"/>
    </location>
</feature>
<evidence type="ECO:0000256" key="4">
    <source>
        <dbReference type="ARBA" id="ARBA00011245"/>
    </source>
</evidence>
<dbReference type="InterPro" id="IPR014718">
    <property type="entry name" value="GH-type_carb-bd"/>
</dbReference>
<evidence type="ECO:0000256" key="7">
    <source>
        <dbReference type="ARBA" id="ARBA00022837"/>
    </source>
</evidence>
<dbReference type="InterPro" id="IPR012970">
    <property type="entry name" value="Lyase_8_alpha_N"/>
</dbReference>
<dbReference type="Gene3D" id="2.60.220.10">
    <property type="entry name" value="Polysaccharide lyase family 8-like, C-terminal"/>
    <property type="match status" value="1"/>
</dbReference>
<evidence type="ECO:0000256" key="10">
    <source>
        <dbReference type="SAM" id="SignalP"/>
    </source>
</evidence>
<dbReference type="SUPFAM" id="SSF74650">
    <property type="entry name" value="Galactose mutarotase-like"/>
    <property type="match status" value="1"/>
</dbReference>
<dbReference type="NCBIfam" id="NF033679">
    <property type="entry name" value="DNRLRE_dom"/>
    <property type="match status" value="2"/>
</dbReference>
<dbReference type="PANTHER" id="PTHR38481">
    <property type="entry name" value="HYALURONATE LYASE"/>
    <property type="match status" value="1"/>
</dbReference>
<evidence type="ECO:0000256" key="1">
    <source>
        <dbReference type="ARBA" id="ARBA00001913"/>
    </source>
</evidence>
<dbReference type="GO" id="GO:0016837">
    <property type="term" value="F:carbon-oxygen lyase activity, acting on polysaccharides"/>
    <property type="evidence" value="ECO:0007669"/>
    <property type="project" value="UniProtKB-ARBA"/>
</dbReference>
<keyword evidence="7" id="KW-0106">Calcium</keyword>
<dbReference type="Gene3D" id="1.50.10.100">
    <property type="entry name" value="Chondroitin AC/alginate lyase"/>
    <property type="match status" value="1"/>
</dbReference>
<gene>
    <name evidence="16" type="ORF">IBL28_01680</name>
</gene>
<evidence type="ECO:0000259" key="12">
    <source>
        <dbReference type="Pfam" id="PF02884"/>
    </source>
</evidence>
<comment type="caution">
    <text evidence="16">The sequence shown here is derived from an EMBL/GenBank/DDBJ whole genome shotgun (WGS) entry which is preliminary data.</text>
</comment>
<feature type="signal peptide" evidence="10">
    <location>
        <begin position="1"/>
        <end position="21"/>
    </location>
</feature>
<evidence type="ECO:0000256" key="9">
    <source>
        <dbReference type="PIRSR" id="PIRSR638970-1"/>
    </source>
</evidence>
<evidence type="ECO:0000259" key="11">
    <source>
        <dbReference type="Pfam" id="PF02278"/>
    </source>
</evidence>
<dbReference type="GO" id="GO:0030246">
    <property type="term" value="F:carbohydrate binding"/>
    <property type="evidence" value="ECO:0007669"/>
    <property type="project" value="InterPro"/>
</dbReference>
<feature type="domain" description="Carbohydrate-binding module family 96" evidence="15">
    <location>
        <begin position="718"/>
        <end position="880"/>
    </location>
</feature>
<evidence type="ECO:0000313" key="17">
    <source>
        <dbReference type="Proteomes" id="UP000653730"/>
    </source>
</evidence>
<evidence type="ECO:0000259" key="14">
    <source>
        <dbReference type="Pfam" id="PF18962"/>
    </source>
</evidence>
<dbReference type="NCBIfam" id="TIGR04183">
    <property type="entry name" value="Por_Secre_tail"/>
    <property type="match status" value="1"/>
</dbReference>
<dbReference type="Pfam" id="PF24517">
    <property type="entry name" value="CBM96"/>
    <property type="match status" value="2"/>
</dbReference>
<keyword evidence="17" id="KW-1185">Reference proteome</keyword>
<keyword evidence="8" id="KW-0456">Lyase</keyword>
<feature type="domain" description="Secretion system C-terminal sorting" evidence="14">
    <location>
        <begin position="1198"/>
        <end position="1261"/>
    </location>
</feature>
<evidence type="ECO:0000256" key="3">
    <source>
        <dbReference type="ARBA" id="ARBA00006699"/>
    </source>
</evidence>
<feature type="active site" evidence="9">
    <location>
        <position position="224"/>
    </location>
</feature>
<dbReference type="Proteomes" id="UP000653730">
    <property type="component" value="Unassembled WGS sequence"/>
</dbReference>
<dbReference type="InterPro" id="IPR008929">
    <property type="entry name" value="Chondroitin_lyas"/>
</dbReference>
<comment type="cofactor">
    <cofactor evidence="1">
        <name>Ca(2+)</name>
        <dbReference type="ChEBI" id="CHEBI:29108"/>
    </cofactor>
</comment>
<dbReference type="PANTHER" id="PTHR38481:SF1">
    <property type="entry name" value="HYALURONATE LYASE"/>
    <property type="match status" value="1"/>
</dbReference>
<feature type="chain" id="PRO_5038130308" evidence="10">
    <location>
        <begin position="22"/>
        <end position="1275"/>
    </location>
</feature>
<reference evidence="16 17" key="1">
    <citation type="submission" date="2020-09" db="EMBL/GenBank/DDBJ databases">
        <title>Sinomicrobium weinanense sp. nov., a halophilic bacteria isolated from saline-alkali soil.</title>
        <authorList>
            <person name="Wu P."/>
            <person name="Ren H."/>
            <person name="Mei Y."/>
            <person name="Liang Y."/>
            <person name="Chen Z."/>
        </authorList>
    </citation>
    <scope>NUCLEOTIDE SEQUENCE [LARGE SCALE GENOMIC DNA]</scope>
    <source>
        <strain evidence="16 17">FJxs</strain>
    </source>
</reference>
<dbReference type="CDD" id="cd01083">
    <property type="entry name" value="GAG_Lyase"/>
    <property type="match status" value="1"/>
</dbReference>
<feature type="domain" description="Carbohydrate-binding module family 96" evidence="15">
    <location>
        <begin position="889"/>
        <end position="1050"/>
    </location>
</feature>
<dbReference type="Pfam" id="PF18962">
    <property type="entry name" value="Por_Secre_tail"/>
    <property type="match status" value="1"/>
</dbReference>